<feature type="region of interest" description="Disordered" evidence="5">
    <location>
        <begin position="482"/>
        <end position="535"/>
    </location>
</feature>
<organism evidence="7 8">
    <name type="scientific">Trichosporon asahii var. asahii (strain CBS 8904)</name>
    <name type="common">Yeast</name>
    <dbReference type="NCBI Taxonomy" id="1220162"/>
    <lineage>
        <taxon>Eukaryota</taxon>
        <taxon>Fungi</taxon>
        <taxon>Dikarya</taxon>
        <taxon>Basidiomycota</taxon>
        <taxon>Agaricomycotina</taxon>
        <taxon>Tremellomycetes</taxon>
        <taxon>Trichosporonales</taxon>
        <taxon>Trichosporonaceae</taxon>
        <taxon>Trichosporon</taxon>
    </lineage>
</organism>
<comment type="subunit">
    <text evidence="4">Component of the NOP7 complex, composed of ERB1, NOP7 and YTM1. Within the NOP7 complex ERB1 appears to interact directly with NOP7 and YTM1. The NOP7 complex also associates with the 66S pre-ribosome.</text>
</comment>
<comment type="subcellular location">
    <subcellularLocation>
        <location evidence="4">Nucleus</location>
        <location evidence="4">Nucleolus</location>
    </subcellularLocation>
    <subcellularLocation>
        <location evidence="4">Nucleus</location>
        <location evidence="4">Nucleoplasm</location>
    </subcellularLocation>
</comment>
<dbReference type="eggNOG" id="KOG2481">
    <property type="taxonomic scope" value="Eukaryota"/>
</dbReference>
<dbReference type="GO" id="GO:0000463">
    <property type="term" value="P:maturation of LSU-rRNA from tricistronic rRNA transcript (SSU-rRNA, 5.8S rRNA, LSU-rRNA)"/>
    <property type="evidence" value="ECO:0007669"/>
    <property type="project" value="UniProtKB-UniRule"/>
</dbReference>
<dbReference type="Gene3D" id="3.40.50.10190">
    <property type="entry name" value="BRCT domain"/>
    <property type="match status" value="1"/>
</dbReference>
<reference evidence="7 8" key="1">
    <citation type="journal article" date="2012" name="Eukaryot. Cell">
        <title>Genome sequence of the Trichosporon asahii environmental strain CBS 8904.</title>
        <authorList>
            <person name="Yang R.Y."/>
            <person name="Li H.T."/>
            <person name="Zhu H."/>
            <person name="Zhou G.P."/>
            <person name="Wang M."/>
            <person name="Wang L."/>
        </authorList>
    </citation>
    <scope>NUCLEOTIDE SEQUENCE [LARGE SCALE GENOMIC DNA]</scope>
    <source>
        <strain evidence="7 8">CBS 8904</strain>
    </source>
</reference>
<feature type="region of interest" description="Disordered" evidence="5">
    <location>
        <begin position="559"/>
        <end position="581"/>
    </location>
</feature>
<dbReference type="FunCoup" id="K1VFZ7">
    <property type="interactions" value="659"/>
</dbReference>
<dbReference type="PROSITE" id="PS50172">
    <property type="entry name" value="BRCT"/>
    <property type="match status" value="1"/>
</dbReference>
<evidence type="ECO:0000256" key="3">
    <source>
        <dbReference type="ARBA" id="ARBA00023242"/>
    </source>
</evidence>
<keyword evidence="1 4" id="KW-0690">Ribosome biogenesis</keyword>
<feature type="domain" description="BRCT" evidence="6">
    <location>
        <begin position="358"/>
        <end position="456"/>
    </location>
</feature>
<dbReference type="EMBL" id="AMBO01000366">
    <property type="protein sequence ID" value="EKC99695.1"/>
    <property type="molecule type" value="Genomic_DNA"/>
</dbReference>
<dbReference type="PANTHER" id="PTHR12221">
    <property type="entry name" value="PESCADILLO - RELATED"/>
    <property type="match status" value="1"/>
</dbReference>
<dbReference type="GO" id="GO:0003723">
    <property type="term" value="F:RNA binding"/>
    <property type="evidence" value="ECO:0007669"/>
    <property type="project" value="TreeGrafter"/>
</dbReference>
<evidence type="ECO:0000256" key="5">
    <source>
        <dbReference type="SAM" id="MobiDB-lite"/>
    </source>
</evidence>
<keyword evidence="8" id="KW-1185">Reference proteome</keyword>
<comment type="function">
    <text evidence="4">Component of the NOP7 complex, which is required for maturation of the 25S and 5.8S ribosomal RNAs and formation of the 60S ribosome.</text>
</comment>
<dbReference type="STRING" id="1220162.K1VFZ7"/>
<dbReference type="InParanoid" id="K1VFZ7"/>
<name>K1VFZ7_TRIAC</name>
<sequence>MAKIKKRGESGAAKNYITRNQALKKLQISLSDFRRLCIYPRDPLHKKRANKGSSAPASFYYHKDIQYLLHEPLLVKFREHKAFAKKLARAVGRGEWALAKNLEENKPVTRLDHIVRERYPTFTLALQDLQDPLNLVHLFSTLPTNPIPGKTLVPTEVITECSRLINEWKVWAIRTHSLRKVFLGIKGVYYECEVPGHGGDLVNVRWLEGFEFQQHVPHDVDFRILLTFLELYRTLTSFVLYKLYTDENLVYPPPLDVEQDEKGETVGAFRLVEKKATGAAGAEGVSKKAVKRAIKGISASAAAADDEGVEMDDEEDTIEAEEDFVERPSKNVEVEDVASGPLPTYTSLLASSDPSSSKKQLLFSPYTFYLSRETSSRTWEFVIRAMGGKVVTSLAAPAPGEAPQADSITHVLIDRPMTDERRREMQGDRKWTWVQPQWVADCVNRQKILGAEEYGPGKLLPPHLSPWDGEGELERPWLEKEKEAVEEDAEEDEDEAVVAEEEESDEDEEESEEVEEPTYPPALLAAAKNPKDKSLVHQAELEAEANGTPHATFQAQLKEATKKFGTSTKKKAADEEEPDMRKVMMSNKKRRLFEKMQYSNAERQAEKEKLEKRRKEIEKRKKKEARAAGKA</sequence>
<dbReference type="AlphaFoldDB" id="K1VFZ7"/>
<dbReference type="InterPro" id="IPR036420">
    <property type="entry name" value="BRCT_dom_sf"/>
</dbReference>
<evidence type="ECO:0000256" key="4">
    <source>
        <dbReference type="HAMAP-Rule" id="MF_03028"/>
    </source>
</evidence>
<dbReference type="GO" id="GO:0000466">
    <property type="term" value="P:maturation of 5.8S rRNA from tricistronic rRNA transcript (SSU-rRNA, 5.8S rRNA, LSU-rRNA)"/>
    <property type="evidence" value="ECO:0007669"/>
    <property type="project" value="UniProtKB-UniRule"/>
</dbReference>
<feature type="compositionally biased region" description="Acidic residues" evidence="5">
    <location>
        <begin position="484"/>
        <end position="516"/>
    </location>
</feature>
<dbReference type="Proteomes" id="UP000006757">
    <property type="component" value="Unassembled WGS sequence"/>
</dbReference>
<evidence type="ECO:0000256" key="1">
    <source>
        <dbReference type="ARBA" id="ARBA00022517"/>
    </source>
</evidence>
<dbReference type="Pfam" id="PF06732">
    <property type="entry name" value="Pescadillo_N"/>
    <property type="match status" value="1"/>
</dbReference>
<evidence type="ECO:0000313" key="8">
    <source>
        <dbReference type="Proteomes" id="UP000006757"/>
    </source>
</evidence>
<feature type="compositionally biased region" description="Basic and acidic residues" evidence="5">
    <location>
        <begin position="603"/>
        <end position="619"/>
    </location>
</feature>
<feature type="region of interest" description="Disordered" evidence="5">
    <location>
        <begin position="597"/>
        <end position="631"/>
    </location>
</feature>
<dbReference type="OrthoDB" id="10264910at2759"/>
<accession>K1VFZ7</accession>
<dbReference type="SUPFAM" id="SSF52113">
    <property type="entry name" value="BRCT domain"/>
    <property type="match status" value="1"/>
</dbReference>
<gene>
    <name evidence="4" type="primary">NOP7</name>
    <name evidence="7" type="ORF">A1Q2_06005</name>
</gene>
<dbReference type="InterPro" id="IPR001357">
    <property type="entry name" value="BRCT_dom"/>
</dbReference>
<dbReference type="GO" id="GO:0005654">
    <property type="term" value="C:nucleoplasm"/>
    <property type="evidence" value="ECO:0007669"/>
    <property type="project" value="UniProtKB-SubCell"/>
</dbReference>
<evidence type="ECO:0000256" key="2">
    <source>
        <dbReference type="ARBA" id="ARBA00022552"/>
    </source>
</evidence>
<dbReference type="InterPro" id="IPR010613">
    <property type="entry name" value="PES"/>
</dbReference>
<dbReference type="SMART" id="SM00292">
    <property type="entry name" value="BRCT"/>
    <property type="match status" value="1"/>
</dbReference>
<protein>
    <recommendedName>
        <fullName evidence="4">Pescadillo homolog</fullName>
    </recommendedName>
    <alternativeName>
        <fullName evidence="4">Nucleolar protein 7 homolog</fullName>
    </alternativeName>
</protein>
<dbReference type="HAMAP" id="MF_03028">
    <property type="entry name" value="Pescadillo"/>
    <property type="match status" value="1"/>
</dbReference>
<keyword evidence="3 4" id="KW-0539">Nucleus</keyword>
<evidence type="ECO:0000313" key="7">
    <source>
        <dbReference type="EMBL" id="EKC99695.1"/>
    </source>
</evidence>
<dbReference type="OMA" id="QKVTWIV"/>
<dbReference type="PANTHER" id="PTHR12221:SF6">
    <property type="entry name" value="PESCADILLO HOMOLOG"/>
    <property type="match status" value="1"/>
</dbReference>
<comment type="similarity">
    <text evidence="4">Belongs to the pescadillo family.</text>
</comment>
<dbReference type="GO" id="GO:0043021">
    <property type="term" value="F:ribonucleoprotein complex binding"/>
    <property type="evidence" value="ECO:0007669"/>
    <property type="project" value="UniProtKB-UniRule"/>
</dbReference>
<comment type="caution">
    <text evidence="7">The sequence shown here is derived from an EMBL/GenBank/DDBJ whole genome shotgun (WGS) entry which is preliminary data.</text>
</comment>
<keyword evidence="2 4" id="KW-0698">rRNA processing</keyword>
<dbReference type="GO" id="GO:0070545">
    <property type="term" value="C:PeBoW complex"/>
    <property type="evidence" value="ECO:0007669"/>
    <property type="project" value="TreeGrafter"/>
</dbReference>
<dbReference type="HOGENOM" id="CLU_019619_1_1_1"/>
<evidence type="ECO:0000259" key="6">
    <source>
        <dbReference type="PROSITE" id="PS50172"/>
    </source>
</evidence>
<proteinExistence type="inferred from homology"/>
<dbReference type="Pfam" id="PF16589">
    <property type="entry name" value="BRCT_2"/>
    <property type="match status" value="1"/>
</dbReference>
<dbReference type="GO" id="GO:0030687">
    <property type="term" value="C:preribosome, large subunit precursor"/>
    <property type="evidence" value="ECO:0007669"/>
    <property type="project" value="UniProtKB-UniRule"/>
</dbReference>